<organism evidence="2 3">
    <name type="scientific">Ophiocordyceps sinensis (strain Co18 / CGMCC 3.14243)</name>
    <name type="common">Yarsagumba caterpillar fungus</name>
    <name type="synonym">Hirsutella sinensis</name>
    <dbReference type="NCBI Taxonomy" id="911162"/>
    <lineage>
        <taxon>Eukaryota</taxon>
        <taxon>Fungi</taxon>
        <taxon>Dikarya</taxon>
        <taxon>Ascomycota</taxon>
        <taxon>Pezizomycotina</taxon>
        <taxon>Sordariomycetes</taxon>
        <taxon>Hypocreomycetidae</taxon>
        <taxon>Hypocreales</taxon>
        <taxon>Ophiocordycipitaceae</taxon>
        <taxon>Ophiocordyceps</taxon>
    </lineage>
</organism>
<evidence type="ECO:0000259" key="1">
    <source>
        <dbReference type="Pfam" id="PF03404"/>
    </source>
</evidence>
<dbReference type="InterPro" id="IPR005066">
    <property type="entry name" value="MoCF_OxRdtse_dimer"/>
</dbReference>
<dbReference type="Pfam" id="PF03404">
    <property type="entry name" value="Mo-co_dimer"/>
    <property type="match status" value="1"/>
</dbReference>
<dbReference type="EMBL" id="KE654455">
    <property type="protein sequence ID" value="EQK98572.1"/>
    <property type="molecule type" value="Genomic_DNA"/>
</dbReference>
<dbReference type="Proteomes" id="UP000019374">
    <property type="component" value="Unassembled WGS sequence"/>
</dbReference>
<evidence type="ECO:0000313" key="3">
    <source>
        <dbReference type="Proteomes" id="UP000019374"/>
    </source>
</evidence>
<dbReference type="eggNOG" id="KOG0535">
    <property type="taxonomic scope" value="Eukaryota"/>
</dbReference>
<protein>
    <submittedName>
        <fullName evidence="2">Nitrate reductase</fullName>
    </submittedName>
</protein>
<dbReference type="GO" id="GO:0016491">
    <property type="term" value="F:oxidoreductase activity"/>
    <property type="evidence" value="ECO:0007669"/>
    <property type="project" value="InterPro"/>
</dbReference>
<dbReference type="HOGENOM" id="CLU_3087843_0_0_1"/>
<gene>
    <name evidence="2" type="ORF">OCS_05713</name>
</gene>
<proteinExistence type="predicted"/>
<sequence>MELTLDRRKTWREDRYRVAPETKTLCGGKLDTWWRDTSFFCWCFWELAITLA</sequence>
<dbReference type="AlphaFoldDB" id="T5A9T5"/>
<evidence type="ECO:0000313" key="2">
    <source>
        <dbReference type="EMBL" id="EQK98572.1"/>
    </source>
</evidence>
<name>T5A9T5_OPHSC</name>
<feature type="domain" description="Moybdenum cofactor oxidoreductase dimerisation" evidence="1">
    <location>
        <begin position="2"/>
        <end position="51"/>
    </location>
</feature>
<reference evidence="2 3" key="1">
    <citation type="journal article" date="2013" name="Chin. Sci. Bull.">
        <title>Genome survey uncovers the secrets of sex and lifestyle in caterpillar fungus.</title>
        <authorList>
            <person name="Hu X."/>
            <person name="Zhang Y."/>
            <person name="Xiao G."/>
            <person name="Zheng P."/>
            <person name="Xia Y."/>
            <person name="Zhang X."/>
            <person name="St Leger R.J."/>
            <person name="Liu X."/>
            <person name="Wang C."/>
        </authorList>
    </citation>
    <scope>NUCLEOTIDE SEQUENCE [LARGE SCALE GENOMIC DNA]</scope>
    <source>
        <strain evidence="3">Co18 / CGMCC 3.14243</strain>
        <tissue evidence="2">Fruit-body</tissue>
    </source>
</reference>
<accession>T5A9T5</accession>
<dbReference type="GO" id="GO:0030151">
    <property type="term" value="F:molybdenum ion binding"/>
    <property type="evidence" value="ECO:0007669"/>
    <property type="project" value="InterPro"/>
</dbReference>